<evidence type="ECO:0000256" key="2">
    <source>
        <dbReference type="SAM" id="Phobius"/>
    </source>
</evidence>
<reference evidence="4 5" key="1">
    <citation type="submission" date="2015-04" db="EMBL/GenBank/DDBJ databases">
        <title>Genome sequence of aromatic hydrocarbons-degrading Sphingobium chungbukense DJ77.</title>
        <authorList>
            <person name="Kim Y.-C."/>
            <person name="Chae J.-C."/>
        </authorList>
    </citation>
    <scope>NUCLEOTIDE SEQUENCE [LARGE SCALE GENOMIC DNA]</scope>
    <source>
        <strain evidence="4 5">DJ77</strain>
    </source>
</reference>
<name>A0A0M3AK64_9SPHN</name>
<evidence type="ECO:0000259" key="3">
    <source>
        <dbReference type="Pfam" id="PF07916"/>
    </source>
</evidence>
<keyword evidence="2" id="KW-0812">Transmembrane</keyword>
<dbReference type="PATRIC" id="fig|56193.3.peg.5446"/>
<feature type="compositionally biased region" description="Gly residues" evidence="1">
    <location>
        <begin position="650"/>
        <end position="662"/>
    </location>
</feature>
<feature type="compositionally biased region" description="Polar residues" evidence="1">
    <location>
        <begin position="573"/>
        <end position="583"/>
    </location>
</feature>
<feature type="transmembrane region" description="Helical" evidence="2">
    <location>
        <begin position="419"/>
        <end position="440"/>
    </location>
</feature>
<keyword evidence="5" id="KW-1185">Reference proteome</keyword>
<feature type="region of interest" description="Disordered" evidence="1">
    <location>
        <begin position="573"/>
        <end position="632"/>
    </location>
</feature>
<feature type="compositionally biased region" description="Low complexity" evidence="1">
    <location>
        <begin position="618"/>
        <end position="627"/>
    </location>
</feature>
<evidence type="ECO:0000313" key="5">
    <source>
        <dbReference type="Proteomes" id="UP000033874"/>
    </source>
</evidence>
<gene>
    <name evidence="4" type="ORF">YP76_25790</name>
</gene>
<dbReference type="STRING" id="56193.YP76_25790"/>
<proteinExistence type="predicted"/>
<feature type="compositionally biased region" description="Polar residues" evidence="1">
    <location>
        <begin position="693"/>
        <end position="702"/>
    </location>
</feature>
<feature type="compositionally biased region" description="Low complexity" evidence="1">
    <location>
        <begin position="584"/>
        <end position="599"/>
    </location>
</feature>
<dbReference type="EMBL" id="LBIC01000022">
    <property type="protein sequence ID" value="KKW89341.1"/>
    <property type="molecule type" value="Genomic_DNA"/>
</dbReference>
<sequence>MLEVFTVGGGEYLVNTFNAVAAWSGGGGYRSMIRVAMVMGLIYSLFVVAFTLNYKAWLNWFLQATLIYMCLMVPTVSIKVTDRINPSLAPATVENVPLGLGVLASFTTQIGDYLTRTAETVFVMPSELNYSTNGLIYGARLFDATRNFIIRDAEFSTNLEQYMKQCVFGDIMLYQKSLTDLAKATDLWAAIATEAESRSQEWLERSGTTVTPYIVTCRQAYQMLDAQWAPMIDAHAPIWGKEAYPKLSNTLAADKLKHDIPVVNGAFTGSGDGFAQAMRQNTAINAFMQARNNMVGGAAAGAIDSFAQTRADMQARNTYNSIAQQAMAWVPILNIVLTVVFFAMFPVIFPLFLMPQTGVSALKGYATGFFYLAAWGPLYVVLHMICMTRAEEAATGVAEGGMTLGSYAGIGAVNAETATIAGFMLMSVPFLAAGLARGAMSIAGQSMSMLAPAQNAAEAAALEQTTGNYAYGNVSWANQTSNMRQSDQWNTAATYQDGGPAYSFRNDNGSVMSAFGNGSEVIDMHQAISRLDVEPRASTGFVSELREQASVAERQAKAYEAAASDILTSTHTNRSAFGTSSEQSSGWDSSRGRSSGTSIERFDRNTASSSAGTEERSSVGQSQSISQGHDRTAGTIDAVAGEIRAGIGGAGAGAKGKSGRGIGSVLPGVGGTVSKTGQQIDTMRHSNSDQRNTESNNSSSVNMRDEHANGSNANETLGTYDRDGTFDRASMSASSSRSTEDSLSRAKSYQETARKLHELSEQLSRDASYAETHGMQLSANLSQELADWYRMEQSRNPGMGAPELWVTTLTDQQRDARNALIGSWMQQKQSAIREDVQELIHSPNLVDVPHREIGNFDTVRATYHPHSVEGIPNGPDTGDAGAAGRIINQGKDSIDNVRDNAEIQRASAVRGSADVQADVNADHEIGFFQDPRLRR</sequence>
<dbReference type="Proteomes" id="UP000033874">
    <property type="component" value="Unassembled WGS sequence"/>
</dbReference>
<feature type="transmembrane region" description="Helical" evidence="2">
    <location>
        <begin position="60"/>
        <end position="78"/>
    </location>
</feature>
<dbReference type="InterPro" id="IPR012931">
    <property type="entry name" value="TraG_N_Proteobacteria"/>
</dbReference>
<evidence type="ECO:0000313" key="4">
    <source>
        <dbReference type="EMBL" id="KKW89341.1"/>
    </source>
</evidence>
<feature type="compositionally biased region" description="Basic and acidic residues" evidence="1">
    <location>
        <begin position="682"/>
        <end position="692"/>
    </location>
</feature>
<protein>
    <submittedName>
        <fullName evidence="4">Conjugal transfer protein TraG</fullName>
    </submittedName>
</protein>
<keyword evidence="2" id="KW-1133">Transmembrane helix</keyword>
<dbReference type="RefSeq" id="WP_046766235.1">
    <property type="nucleotide sequence ID" value="NZ_LBIC01000022.1"/>
</dbReference>
<feature type="transmembrane region" description="Helical" evidence="2">
    <location>
        <begin position="365"/>
        <end position="386"/>
    </location>
</feature>
<feature type="region of interest" description="Disordered" evidence="1">
    <location>
        <begin position="650"/>
        <end position="760"/>
    </location>
</feature>
<dbReference type="AlphaFoldDB" id="A0A0M3AK64"/>
<accession>A0A0M3AK64</accession>
<feature type="domain" description="TraG N-terminal Proteobacteria" evidence="3">
    <location>
        <begin position="3"/>
        <end position="458"/>
    </location>
</feature>
<keyword evidence="2" id="KW-0472">Membrane</keyword>
<evidence type="ECO:0000256" key="1">
    <source>
        <dbReference type="SAM" id="MobiDB-lite"/>
    </source>
</evidence>
<dbReference type="Pfam" id="PF07916">
    <property type="entry name" value="TraG_N"/>
    <property type="match status" value="1"/>
</dbReference>
<feature type="compositionally biased region" description="Low complexity" evidence="1">
    <location>
        <begin position="728"/>
        <end position="737"/>
    </location>
</feature>
<organism evidence="4 5">
    <name type="scientific">Sphingobium chungbukense</name>
    <dbReference type="NCBI Taxonomy" id="56193"/>
    <lineage>
        <taxon>Bacteria</taxon>
        <taxon>Pseudomonadati</taxon>
        <taxon>Pseudomonadota</taxon>
        <taxon>Alphaproteobacteria</taxon>
        <taxon>Sphingomonadales</taxon>
        <taxon>Sphingomonadaceae</taxon>
        <taxon>Sphingobium</taxon>
    </lineage>
</organism>
<feature type="transmembrane region" description="Helical" evidence="2">
    <location>
        <begin position="35"/>
        <end position="54"/>
    </location>
</feature>
<comment type="caution">
    <text evidence="4">The sequence shown here is derived from an EMBL/GenBank/DDBJ whole genome shotgun (WGS) entry which is preliminary data.</text>
</comment>
<feature type="transmembrane region" description="Helical" evidence="2">
    <location>
        <begin position="326"/>
        <end position="353"/>
    </location>
</feature>